<dbReference type="PANTHER" id="PTHR30126">
    <property type="entry name" value="HTH-TYPE TRANSCRIPTIONAL REGULATOR"/>
    <property type="match status" value="1"/>
</dbReference>
<reference evidence="6" key="1">
    <citation type="submission" date="2016-10" db="EMBL/GenBank/DDBJ databases">
        <title>Sequence of Gallionella enrichment culture.</title>
        <authorList>
            <person name="Poehlein A."/>
            <person name="Muehling M."/>
            <person name="Daniel R."/>
        </authorList>
    </citation>
    <scope>NUCLEOTIDE SEQUENCE</scope>
</reference>
<dbReference type="InterPro" id="IPR005119">
    <property type="entry name" value="LysR_subst-bd"/>
</dbReference>
<gene>
    <name evidence="6" type="primary">cysB_14</name>
    <name evidence="6" type="ORF">GALL_445630</name>
</gene>
<dbReference type="PRINTS" id="PR00039">
    <property type="entry name" value="HTHLYSR"/>
</dbReference>
<organism evidence="6">
    <name type="scientific">mine drainage metagenome</name>
    <dbReference type="NCBI Taxonomy" id="410659"/>
    <lineage>
        <taxon>unclassified sequences</taxon>
        <taxon>metagenomes</taxon>
        <taxon>ecological metagenomes</taxon>
    </lineage>
</organism>
<keyword evidence="3" id="KW-0238">DNA-binding</keyword>
<dbReference type="PROSITE" id="PS50931">
    <property type="entry name" value="HTH_LYSR"/>
    <property type="match status" value="1"/>
</dbReference>
<name>A0A1J5QCU5_9ZZZZ</name>
<evidence type="ECO:0000259" key="5">
    <source>
        <dbReference type="PROSITE" id="PS50931"/>
    </source>
</evidence>
<dbReference type="GO" id="GO:0003700">
    <property type="term" value="F:DNA-binding transcription factor activity"/>
    <property type="evidence" value="ECO:0007669"/>
    <property type="project" value="InterPro"/>
</dbReference>
<keyword evidence="4" id="KW-0804">Transcription</keyword>
<evidence type="ECO:0000256" key="1">
    <source>
        <dbReference type="ARBA" id="ARBA00009437"/>
    </source>
</evidence>
<accession>A0A1J5QCU5</accession>
<evidence type="ECO:0000256" key="4">
    <source>
        <dbReference type="ARBA" id="ARBA00023163"/>
    </source>
</evidence>
<evidence type="ECO:0000256" key="3">
    <source>
        <dbReference type="ARBA" id="ARBA00023125"/>
    </source>
</evidence>
<sequence>MNLHQFRFLQEAVRHKLNLTEAARALHTSQPGVSKAIIELESELGVDIFSRHGKRIRKLTEPGVEVLRSVDIILREVANLKRIAQDYAERDAGQLTVAATHTQARYKLPWVIAEFRRRMPAVQVHLMQGTPDQVARAVLEERADLGLASESLQHQPELLTLPCYGWQHLAVVPHGHALCERSELSLADLAAYPLVTYEPAFSGRRQIDAAFAHAGLQPQIVLEALDSDVLKTYVELGLGVGLIAEMALSPERDTALHAIPAGHLFGQQLARVAFKRGVLQRSFVPLFTELISPRLPRKLVEQTLRGELDGQEPFSI</sequence>
<dbReference type="Gene3D" id="1.10.10.10">
    <property type="entry name" value="Winged helix-like DNA-binding domain superfamily/Winged helix DNA-binding domain"/>
    <property type="match status" value="1"/>
</dbReference>
<dbReference type="InterPro" id="IPR037423">
    <property type="entry name" value="CysB_PBP2"/>
</dbReference>
<comment type="caution">
    <text evidence="6">The sequence shown here is derived from an EMBL/GenBank/DDBJ whole genome shotgun (WGS) entry which is preliminary data.</text>
</comment>
<dbReference type="EMBL" id="MLJW01002733">
    <property type="protein sequence ID" value="OIQ73797.1"/>
    <property type="molecule type" value="Genomic_DNA"/>
</dbReference>
<dbReference type="InterPro" id="IPR000847">
    <property type="entry name" value="LysR_HTH_N"/>
</dbReference>
<dbReference type="InterPro" id="IPR036388">
    <property type="entry name" value="WH-like_DNA-bd_sf"/>
</dbReference>
<dbReference type="Pfam" id="PF03466">
    <property type="entry name" value="LysR_substrate"/>
    <property type="match status" value="1"/>
</dbReference>
<dbReference type="GO" id="GO:0019344">
    <property type="term" value="P:cysteine biosynthetic process"/>
    <property type="evidence" value="ECO:0007669"/>
    <property type="project" value="TreeGrafter"/>
</dbReference>
<keyword evidence="2" id="KW-0805">Transcription regulation</keyword>
<dbReference type="SUPFAM" id="SSF46785">
    <property type="entry name" value="Winged helix' DNA-binding domain"/>
    <property type="match status" value="1"/>
</dbReference>
<proteinExistence type="inferred from homology"/>
<dbReference type="AlphaFoldDB" id="A0A1J5QCU5"/>
<dbReference type="Gene3D" id="3.40.190.10">
    <property type="entry name" value="Periplasmic binding protein-like II"/>
    <property type="match status" value="2"/>
</dbReference>
<comment type="similarity">
    <text evidence="1">Belongs to the LysR transcriptional regulatory family.</text>
</comment>
<evidence type="ECO:0000313" key="6">
    <source>
        <dbReference type="EMBL" id="OIQ73797.1"/>
    </source>
</evidence>
<dbReference type="PANTHER" id="PTHR30126:SF6">
    <property type="entry name" value="HTH-TYPE TRANSCRIPTIONAL REGULATOR CYSB-RELATED"/>
    <property type="match status" value="1"/>
</dbReference>
<dbReference type="NCBIfam" id="NF009327">
    <property type="entry name" value="PRK12684.1"/>
    <property type="match status" value="1"/>
</dbReference>
<feature type="domain" description="HTH lysR-type" evidence="5">
    <location>
        <begin position="1"/>
        <end position="60"/>
    </location>
</feature>
<dbReference type="GO" id="GO:0000976">
    <property type="term" value="F:transcription cis-regulatory region binding"/>
    <property type="evidence" value="ECO:0007669"/>
    <property type="project" value="TreeGrafter"/>
</dbReference>
<dbReference type="CDD" id="cd08413">
    <property type="entry name" value="PBP2_CysB_like"/>
    <property type="match status" value="1"/>
</dbReference>
<dbReference type="Pfam" id="PF00126">
    <property type="entry name" value="HTH_1"/>
    <property type="match status" value="1"/>
</dbReference>
<protein>
    <submittedName>
        <fullName evidence="6">HTH-type transcriptional regulator CysB</fullName>
    </submittedName>
</protein>
<dbReference type="SUPFAM" id="SSF53850">
    <property type="entry name" value="Periplasmic binding protein-like II"/>
    <property type="match status" value="1"/>
</dbReference>
<evidence type="ECO:0000256" key="2">
    <source>
        <dbReference type="ARBA" id="ARBA00023015"/>
    </source>
</evidence>
<dbReference type="InterPro" id="IPR036390">
    <property type="entry name" value="WH_DNA-bd_sf"/>
</dbReference>